<evidence type="ECO:0000256" key="1">
    <source>
        <dbReference type="ARBA" id="ARBA00022737"/>
    </source>
</evidence>
<name>A0AAN8LR19_9TELE</name>
<organism evidence="2 3">
    <name type="scientific">Coregonus suidteri</name>
    <dbReference type="NCBI Taxonomy" id="861788"/>
    <lineage>
        <taxon>Eukaryota</taxon>
        <taxon>Metazoa</taxon>
        <taxon>Chordata</taxon>
        <taxon>Craniata</taxon>
        <taxon>Vertebrata</taxon>
        <taxon>Euteleostomi</taxon>
        <taxon>Actinopterygii</taxon>
        <taxon>Neopterygii</taxon>
        <taxon>Teleostei</taxon>
        <taxon>Protacanthopterygii</taxon>
        <taxon>Salmoniformes</taxon>
        <taxon>Salmonidae</taxon>
        <taxon>Coregoninae</taxon>
        <taxon>Coregonus</taxon>
    </lineage>
</organism>
<protein>
    <submittedName>
        <fullName evidence="2">Uncharacterized protein</fullName>
    </submittedName>
</protein>
<dbReference type="InterPro" id="IPR011990">
    <property type="entry name" value="TPR-like_helical_dom_sf"/>
</dbReference>
<keyword evidence="3" id="KW-1185">Reference proteome</keyword>
<evidence type="ECO:0000313" key="2">
    <source>
        <dbReference type="EMBL" id="KAK6314819.1"/>
    </source>
</evidence>
<dbReference type="SUPFAM" id="SSF48452">
    <property type="entry name" value="TPR-like"/>
    <property type="match status" value="1"/>
</dbReference>
<dbReference type="GO" id="GO:0080008">
    <property type="term" value="C:Cul4-RING E3 ubiquitin ligase complex"/>
    <property type="evidence" value="ECO:0007669"/>
    <property type="project" value="TreeGrafter"/>
</dbReference>
<comment type="caution">
    <text evidence="2">The sequence shown here is derived from an EMBL/GenBank/DDBJ whole genome shotgun (WGS) entry which is preliminary data.</text>
</comment>
<dbReference type="Proteomes" id="UP001356427">
    <property type="component" value="Unassembled WGS sequence"/>
</dbReference>
<keyword evidence="1" id="KW-0677">Repeat</keyword>
<dbReference type="AlphaFoldDB" id="A0AAN8LR19"/>
<evidence type="ECO:0000313" key="3">
    <source>
        <dbReference type="Proteomes" id="UP001356427"/>
    </source>
</evidence>
<proteinExistence type="predicted"/>
<dbReference type="PANTHER" id="PTHR19860:SF18">
    <property type="entry name" value="DUF4062 DOMAIN-CONTAINING PROTEIN"/>
    <property type="match status" value="1"/>
</dbReference>
<reference evidence="2 3" key="1">
    <citation type="submission" date="2021-04" db="EMBL/GenBank/DDBJ databases">
        <authorList>
            <person name="De Guttry C."/>
            <person name="Zahm M."/>
            <person name="Klopp C."/>
            <person name="Cabau C."/>
            <person name="Louis A."/>
            <person name="Berthelot C."/>
            <person name="Parey E."/>
            <person name="Roest Crollius H."/>
            <person name="Montfort J."/>
            <person name="Robinson-Rechavi M."/>
            <person name="Bucao C."/>
            <person name="Bouchez O."/>
            <person name="Gislard M."/>
            <person name="Lluch J."/>
            <person name="Milhes M."/>
            <person name="Lampietro C."/>
            <person name="Lopez Roques C."/>
            <person name="Donnadieu C."/>
            <person name="Braasch I."/>
            <person name="Desvignes T."/>
            <person name="Postlethwait J."/>
            <person name="Bobe J."/>
            <person name="Wedekind C."/>
            <person name="Guiguen Y."/>
        </authorList>
    </citation>
    <scope>NUCLEOTIDE SEQUENCE [LARGE SCALE GENOMIC DNA]</scope>
    <source>
        <strain evidence="2">Cs_M1</strain>
        <tissue evidence="2">Blood</tissue>
    </source>
</reference>
<dbReference type="EMBL" id="JAGTTL010000012">
    <property type="protein sequence ID" value="KAK6314819.1"/>
    <property type="molecule type" value="Genomic_DNA"/>
</dbReference>
<dbReference type="PANTHER" id="PTHR19860">
    <property type="entry name" value="DDB1- AND CUL4-ASSOCIATED FACTOR 12-RELATED"/>
    <property type="match status" value="1"/>
</dbReference>
<dbReference type="Gene3D" id="1.25.40.10">
    <property type="entry name" value="Tetratricopeptide repeat domain"/>
    <property type="match status" value="1"/>
</dbReference>
<dbReference type="InterPro" id="IPR051191">
    <property type="entry name" value="DCAF12"/>
</dbReference>
<gene>
    <name evidence="2" type="ORF">J4Q44_G00143480</name>
</gene>
<accession>A0AAN8LR19</accession>
<sequence>MAVLWARVIQRWINDYGGVNECTASPAKGTGGPTSQVSKIDLRGWVWDTLCLVHLSHAGLTEEQVLVLLEVLGYPGSIRVLPLEWARFRTAAGPWVQERPNGTLSLTHQSLGQTMDLLLLRVRPGKGPGGLRKTRRGSHLSLAQFFQRQGREICSWPQILEELPWHLEQSEAWRELHTFFIDPQTVEHLSTSWSQSSQLRIDVVSYWTLLILRGYDPYTSYRSLLGKGCHPPTLNQSGRWAFPPATYTEQREVHSNRAFMTESQSDGNGDGCQWDPGVKGRVELSISELLLCLNRKGEAEQLLLQAENTLTQAGEKDRDRESVMLLRTVWQTLAELYVEMDQHREAETHCRSALESAQTLTTTCLERDEGITVRKGKLLCVLCQLLFADGRTIEASQILSDIINMGHHKLHLCAEATVSLLCGIHRLISLQDPHGAEKHLQVALKIRRH</sequence>